<dbReference type="OrthoDB" id="2988713at2"/>
<accession>A0A2P8HXA8</accession>
<keyword evidence="2" id="KW-1185">Reference proteome</keyword>
<comment type="caution">
    <text evidence="1">The sequence shown here is derived from an EMBL/GenBank/DDBJ whole genome shotgun (WGS) entry which is preliminary data.</text>
</comment>
<protein>
    <submittedName>
        <fullName evidence="1">Uncharacterized protein</fullName>
    </submittedName>
</protein>
<dbReference type="Proteomes" id="UP000242310">
    <property type="component" value="Unassembled WGS sequence"/>
</dbReference>
<organism evidence="1 2">
    <name type="scientific">Salsuginibacillus halophilus</name>
    <dbReference type="NCBI Taxonomy" id="517424"/>
    <lineage>
        <taxon>Bacteria</taxon>
        <taxon>Bacillati</taxon>
        <taxon>Bacillota</taxon>
        <taxon>Bacilli</taxon>
        <taxon>Bacillales</taxon>
        <taxon>Bacillaceae</taxon>
        <taxon>Salsuginibacillus</taxon>
    </lineage>
</organism>
<dbReference type="RefSeq" id="WP_106587521.1">
    <property type="nucleotide sequence ID" value="NZ_PYAV01000002.1"/>
</dbReference>
<dbReference type="EMBL" id="PYAV01000002">
    <property type="protein sequence ID" value="PSL50795.1"/>
    <property type="molecule type" value="Genomic_DNA"/>
</dbReference>
<proteinExistence type="predicted"/>
<evidence type="ECO:0000313" key="2">
    <source>
        <dbReference type="Proteomes" id="UP000242310"/>
    </source>
</evidence>
<name>A0A2P8HXA8_9BACI</name>
<gene>
    <name evidence="1" type="ORF">B0H94_10271</name>
</gene>
<evidence type="ECO:0000313" key="1">
    <source>
        <dbReference type="EMBL" id="PSL50795.1"/>
    </source>
</evidence>
<dbReference type="AlphaFoldDB" id="A0A2P8HXA8"/>
<reference evidence="1 2" key="1">
    <citation type="submission" date="2018-03" db="EMBL/GenBank/DDBJ databases">
        <title>Genomic Encyclopedia of Type Strains, Phase III (KMG-III): the genomes of soil and plant-associated and newly described type strains.</title>
        <authorList>
            <person name="Whitman W."/>
        </authorList>
    </citation>
    <scope>NUCLEOTIDE SEQUENCE [LARGE SCALE GENOMIC DNA]</scope>
    <source>
        <strain evidence="1 2">CGMCC 1.07653</strain>
    </source>
</reference>
<sequence>MIYNLFFSKFSKEMPAEAWSSRELAGALFIYIDRTYNNHLEVLRAAASSTMRGKLLSCDITQIREDQDVIVYRLDVRVPQRKRFCCGNGCTDCVRFKNI</sequence>